<sequence>MVRRHRRTTMVVRSIVAMVALLALVLTGSAWGYLRATDNGFAQVAALDENSTDVVDPGGQTGDETYLIVGTDTRAGANSKVGAGTADEFEGFARSDTIMLVNIPANRQRVVVVSFPRDLDVHRPACQRWDNSTSSYTNEMIPAADGDKLNATYAVGGPKCLVKVIQKLSGLKIGHFVGMDFAGFESMVNEVGGVQVCTSTPLTDGELGPILTTTGVQTINGATALNYVRARNIVAEGNGDYGRIKRQQRFLSSLLRSALSNKVLLDPGKLNGFISAFTRDTFVEKVTTQDLVTLGRSLQNVDAGDVTFLTVPTAGTNDYGNEIPRLDDVKAIFQAIINDDPLPGEKGYSAPAGTGPTGSSAPPTTTSTSGTDSSGTESSSTSTSAVPTTKTQVITRTAVAPSSVSVQVSNASGIAGQAAETANSLGALGFRIYTVGNYSETTETSLIRYSPGQETEAATLASAIPGAVLQPADDLGSIVEVVLGSEFGGSVQRPQPVGSSVTATEATAPTPQLPTDLAHVNAADRSCD</sequence>
<reference evidence="5" key="1">
    <citation type="submission" date="2021-07" db="EMBL/GenBank/DDBJ databases">
        <title>Candidatus Kaistella beijingensis sp. nov. isolated from a municipal wastewater treatment plant is involved in sludge foaming.</title>
        <authorList>
            <person name="Song Y."/>
            <person name="Liu S.-J."/>
        </authorList>
    </citation>
    <scope>NUCLEOTIDE SEQUENCE</scope>
    <source>
        <strain evidence="5">DSM 43998</strain>
    </source>
</reference>
<feature type="region of interest" description="Disordered" evidence="2">
    <location>
        <begin position="342"/>
        <end position="390"/>
    </location>
</feature>
<dbReference type="Pfam" id="PF03816">
    <property type="entry name" value="LytR_cpsA_psr"/>
    <property type="match status" value="1"/>
</dbReference>
<dbReference type="InterPro" id="IPR050922">
    <property type="entry name" value="LytR/CpsA/Psr_CW_biosynth"/>
</dbReference>
<evidence type="ECO:0000313" key="5">
    <source>
        <dbReference type="EMBL" id="QXQ16008.1"/>
    </source>
</evidence>
<dbReference type="Pfam" id="PF13399">
    <property type="entry name" value="LytR_C"/>
    <property type="match status" value="1"/>
</dbReference>
<evidence type="ECO:0000256" key="1">
    <source>
        <dbReference type="ARBA" id="ARBA00006068"/>
    </source>
</evidence>
<evidence type="ECO:0000259" key="4">
    <source>
        <dbReference type="Pfam" id="PF13399"/>
    </source>
</evidence>
<feature type="compositionally biased region" description="Low complexity" evidence="2">
    <location>
        <begin position="349"/>
        <end position="389"/>
    </location>
</feature>
<proteinExistence type="inferred from homology"/>
<feature type="domain" description="LytR/CpsA/Psr regulator C-terminal" evidence="4">
    <location>
        <begin position="403"/>
        <end position="487"/>
    </location>
</feature>
<dbReference type="Proteomes" id="UP000887023">
    <property type="component" value="Chromosome"/>
</dbReference>
<protein>
    <submittedName>
        <fullName evidence="5">LCP family protein</fullName>
    </submittedName>
</protein>
<keyword evidence="6" id="KW-1185">Reference proteome</keyword>
<feature type="domain" description="Cell envelope-related transcriptional attenuator" evidence="3">
    <location>
        <begin position="94"/>
        <end position="258"/>
    </location>
</feature>
<accession>A0ABX8SDM1</accession>
<dbReference type="Gene3D" id="3.40.630.190">
    <property type="entry name" value="LCP protein"/>
    <property type="match status" value="1"/>
</dbReference>
<evidence type="ECO:0000256" key="2">
    <source>
        <dbReference type="SAM" id="MobiDB-lite"/>
    </source>
</evidence>
<dbReference type="NCBIfam" id="TIGR00350">
    <property type="entry name" value="lytR_cpsA_psr"/>
    <property type="match status" value="1"/>
</dbReference>
<dbReference type="InterPro" id="IPR004474">
    <property type="entry name" value="LytR_CpsA_psr"/>
</dbReference>
<feature type="compositionally biased region" description="Polar residues" evidence="2">
    <location>
        <begin position="497"/>
        <end position="510"/>
    </location>
</feature>
<dbReference type="EMBL" id="CP079105">
    <property type="protein sequence ID" value="QXQ16008.1"/>
    <property type="molecule type" value="Genomic_DNA"/>
</dbReference>
<dbReference type="InterPro" id="IPR027381">
    <property type="entry name" value="LytR/CpsA/Psr_C"/>
</dbReference>
<dbReference type="PANTHER" id="PTHR33392">
    <property type="entry name" value="POLYISOPRENYL-TEICHOIC ACID--PEPTIDOGLYCAN TEICHOIC ACID TRANSFERASE TAGU"/>
    <property type="match status" value="1"/>
</dbReference>
<comment type="similarity">
    <text evidence="1">Belongs to the LytR/CpsA/Psr (LCP) family.</text>
</comment>
<evidence type="ECO:0000313" key="6">
    <source>
        <dbReference type="Proteomes" id="UP000887023"/>
    </source>
</evidence>
<dbReference type="PANTHER" id="PTHR33392:SF6">
    <property type="entry name" value="POLYISOPRENYL-TEICHOIC ACID--PEPTIDOGLYCAN TEICHOIC ACID TRANSFERASE TAGU"/>
    <property type="match status" value="1"/>
</dbReference>
<gene>
    <name evidence="5" type="ORF">KV203_16680</name>
</gene>
<name>A0ABX8SDM1_9ACTN</name>
<evidence type="ECO:0000259" key="3">
    <source>
        <dbReference type="Pfam" id="PF03816"/>
    </source>
</evidence>
<organism evidence="5 6">
    <name type="scientific">Skermania pinensis</name>
    <dbReference type="NCBI Taxonomy" id="39122"/>
    <lineage>
        <taxon>Bacteria</taxon>
        <taxon>Bacillati</taxon>
        <taxon>Actinomycetota</taxon>
        <taxon>Actinomycetes</taxon>
        <taxon>Mycobacteriales</taxon>
        <taxon>Gordoniaceae</taxon>
        <taxon>Skermania</taxon>
    </lineage>
</organism>
<feature type="region of interest" description="Disordered" evidence="2">
    <location>
        <begin position="489"/>
        <end position="528"/>
    </location>
</feature>
<dbReference type="Gene3D" id="3.30.70.2390">
    <property type="match status" value="1"/>
</dbReference>
<dbReference type="RefSeq" id="WP_083530301.1">
    <property type="nucleotide sequence ID" value="NZ_CBCRUZ010000007.1"/>
</dbReference>